<dbReference type="EMBL" id="JAZHOG010000009">
    <property type="protein sequence ID" value="MEJ8568680.1"/>
    <property type="molecule type" value="Genomic_DNA"/>
</dbReference>
<name>A0AAW9RIK5_9GAMM</name>
<comment type="caution">
    <text evidence="1">The sequence shown here is derived from an EMBL/GenBank/DDBJ whole genome shotgun (WGS) entry which is preliminary data.</text>
</comment>
<accession>A0AAW9RIK5</accession>
<dbReference type="AlphaFoldDB" id="A0AAW9RIK5"/>
<gene>
    <name evidence="1" type="ORF">V3330_13690</name>
</gene>
<evidence type="ECO:0000313" key="1">
    <source>
        <dbReference type="EMBL" id="MEJ8568680.1"/>
    </source>
</evidence>
<organism evidence="1 2">
    <name type="scientific">Elongatibacter sediminis</name>
    <dbReference type="NCBI Taxonomy" id="3119006"/>
    <lineage>
        <taxon>Bacteria</taxon>
        <taxon>Pseudomonadati</taxon>
        <taxon>Pseudomonadota</taxon>
        <taxon>Gammaproteobacteria</taxon>
        <taxon>Chromatiales</taxon>
        <taxon>Wenzhouxiangellaceae</taxon>
        <taxon>Elongatibacter</taxon>
    </lineage>
</organism>
<sequence length="329" mass="36729">MRHEHSWLTAVFATLTLTLNAISVKADPSIESAHAVTIDPAKPFPSVMYSDILKSMSDQVFWEKGQLRFFERVRMTFLPDFQDPQHIAAYNPNTGAHLVSQLSDASGAVVRTVFWEARQDRFPYWTASAVDNYDPPPLNPGDYTLTWLVDGTPFWKLPFEVATGAAASAYDQPNTYLEGPWNDWAYIYVPNGNLAQAPTFNLFVRDRDAKPGSWSELHVTVEIHRDGELIAQHGISPGAATHATLQGKPWWVAQELAFRQPDDGGFTAASEILAPGDYTVTVKLNGDVYGTYGYTADGGIPFTGRQDRESADPMTYLEGAQDRFYLQRR</sequence>
<keyword evidence="2" id="KW-1185">Reference proteome</keyword>
<reference evidence="1 2" key="1">
    <citation type="submission" date="2024-02" db="EMBL/GenBank/DDBJ databases">
        <title>A novel Wenzhouxiangellaceae bacterium, isolated from coastal sediments.</title>
        <authorList>
            <person name="Du Z.-J."/>
            <person name="Ye Y.-Q."/>
            <person name="Zhang X.-Y."/>
        </authorList>
    </citation>
    <scope>NUCLEOTIDE SEQUENCE [LARGE SCALE GENOMIC DNA]</scope>
    <source>
        <strain evidence="1 2">CH-27</strain>
    </source>
</reference>
<proteinExistence type="predicted"/>
<dbReference type="Proteomes" id="UP001359886">
    <property type="component" value="Unassembled WGS sequence"/>
</dbReference>
<dbReference type="RefSeq" id="WP_354696003.1">
    <property type="nucleotide sequence ID" value="NZ_JAZHOG010000009.1"/>
</dbReference>
<evidence type="ECO:0000313" key="2">
    <source>
        <dbReference type="Proteomes" id="UP001359886"/>
    </source>
</evidence>
<protein>
    <submittedName>
        <fullName evidence="1">Uncharacterized protein</fullName>
    </submittedName>
</protein>